<dbReference type="PATRIC" id="fig|1629550.3.peg.466"/>
<feature type="transmembrane region" description="Helical" evidence="5">
    <location>
        <begin position="33"/>
        <end position="53"/>
    </location>
</feature>
<evidence type="ECO:0000256" key="4">
    <source>
        <dbReference type="ARBA" id="ARBA00023136"/>
    </source>
</evidence>
<name>A0A0M3DL60_9FIRM</name>
<evidence type="ECO:0000256" key="2">
    <source>
        <dbReference type="ARBA" id="ARBA00022692"/>
    </source>
</evidence>
<feature type="domain" description="Yip1" evidence="6">
    <location>
        <begin position="7"/>
        <end position="198"/>
    </location>
</feature>
<dbReference type="InterPro" id="IPR006977">
    <property type="entry name" value="Yip1_dom"/>
</dbReference>
<feature type="transmembrane region" description="Helical" evidence="5">
    <location>
        <begin position="156"/>
        <end position="174"/>
    </location>
</feature>
<dbReference type="OrthoDB" id="1758323at2"/>
<evidence type="ECO:0000259" key="6">
    <source>
        <dbReference type="Pfam" id="PF04893"/>
    </source>
</evidence>
<dbReference type="RefSeq" id="WP_046822319.1">
    <property type="nucleotide sequence ID" value="NZ_JBCLWQ010000002.1"/>
</dbReference>
<proteinExistence type="predicted"/>
<sequence length="208" mass="23864">MRDFKTLVLQPKEYFKDFTREEYESKEPIKLRYWFIALIAVSILSGVVINLMMPDLLGDLGLEGMGKTGFIAFQWASYIVGPLISALICVNILYFVSKAFMGFVENEEIKDKKYFKSLLYFRFIVFSIVLAIVSLITTVAVSDIQAQTIASQLNNILIKLWATYFLYGVFKYYLQTKKLHKILPITLYILTLIFAVISIVNTMLATSI</sequence>
<feature type="transmembrane region" description="Helical" evidence="5">
    <location>
        <begin position="73"/>
        <end position="96"/>
    </location>
</feature>
<organism evidence="7 8">
    <name type="scientific">Paraclostridium benzoelyticum</name>
    <dbReference type="NCBI Taxonomy" id="1629550"/>
    <lineage>
        <taxon>Bacteria</taxon>
        <taxon>Bacillati</taxon>
        <taxon>Bacillota</taxon>
        <taxon>Clostridia</taxon>
        <taxon>Peptostreptococcales</taxon>
        <taxon>Peptostreptococcaceae</taxon>
        <taxon>Paraclostridium</taxon>
    </lineage>
</organism>
<dbReference type="AlphaFoldDB" id="A0A0M3DL60"/>
<evidence type="ECO:0000256" key="1">
    <source>
        <dbReference type="ARBA" id="ARBA00004141"/>
    </source>
</evidence>
<keyword evidence="3 5" id="KW-1133">Transmembrane helix</keyword>
<gene>
    <name evidence="7" type="ORF">VN21_04945</name>
</gene>
<feature type="transmembrane region" description="Helical" evidence="5">
    <location>
        <begin position="186"/>
        <end position="205"/>
    </location>
</feature>
<evidence type="ECO:0000256" key="3">
    <source>
        <dbReference type="ARBA" id="ARBA00022989"/>
    </source>
</evidence>
<keyword evidence="4 5" id="KW-0472">Membrane</keyword>
<dbReference type="GO" id="GO:0016020">
    <property type="term" value="C:membrane"/>
    <property type="evidence" value="ECO:0007669"/>
    <property type="project" value="UniProtKB-SubCell"/>
</dbReference>
<keyword evidence="2 5" id="KW-0812">Transmembrane</keyword>
<protein>
    <recommendedName>
        <fullName evidence="6">Yip1 domain-containing protein</fullName>
    </recommendedName>
</protein>
<evidence type="ECO:0000256" key="5">
    <source>
        <dbReference type="SAM" id="Phobius"/>
    </source>
</evidence>
<evidence type="ECO:0000313" key="8">
    <source>
        <dbReference type="Proteomes" id="UP000034407"/>
    </source>
</evidence>
<comment type="caution">
    <text evidence="7">The sequence shown here is derived from an EMBL/GenBank/DDBJ whole genome shotgun (WGS) entry which is preliminary data.</text>
</comment>
<feature type="transmembrane region" description="Helical" evidence="5">
    <location>
        <begin position="117"/>
        <end position="136"/>
    </location>
</feature>
<accession>A0A0M3DL60</accession>
<dbReference type="Proteomes" id="UP000034407">
    <property type="component" value="Unassembled WGS sequence"/>
</dbReference>
<keyword evidence="8" id="KW-1185">Reference proteome</keyword>
<dbReference type="EMBL" id="LBBT01000112">
    <property type="protein sequence ID" value="KKY02117.1"/>
    <property type="molecule type" value="Genomic_DNA"/>
</dbReference>
<reference evidence="7 8" key="1">
    <citation type="submission" date="2015-04" db="EMBL/GenBank/DDBJ databases">
        <title>Microcin producing Clostridium sp. JC272T.</title>
        <authorList>
            <person name="Jyothsna T."/>
            <person name="Sasikala C."/>
            <person name="Ramana C."/>
        </authorList>
    </citation>
    <scope>NUCLEOTIDE SEQUENCE [LARGE SCALE GENOMIC DNA]</scope>
    <source>
        <strain evidence="7 8">JC272</strain>
    </source>
</reference>
<comment type="subcellular location">
    <subcellularLocation>
        <location evidence="1">Membrane</location>
        <topology evidence="1">Multi-pass membrane protein</topology>
    </subcellularLocation>
</comment>
<evidence type="ECO:0000313" key="7">
    <source>
        <dbReference type="EMBL" id="KKY02117.1"/>
    </source>
</evidence>
<dbReference type="Pfam" id="PF04893">
    <property type="entry name" value="Yip1"/>
    <property type="match status" value="1"/>
</dbReference>